<name>A0ACD3BGF1_9AGAR</name>
<evidence type="ECO:0000313" key="1">
    <source>
        <dbReference type="EMBL" id="TFK77124.1"/>
    </source>
</evidence>
<accession>A0ACD3BGF1</accession>
<evidence type="ECO:0000313" key="2">
    <source>
        <dbReference type="Proteomes" id="UP000308600"/>
    </source>
</evidence>
<dbReference type="EMBL" id="ML208259">
    <property type="protein sequence ID" value="TFK77124.1"/>
    <property type="molecule type" value="Genomic_DNA"/>
</dbReference>
<reference evidence="1 2" key="1">
    <citation type="journal article" date="2019" name="Nat. Ecol. Evol.">
        <title>Megaphylogeny resolves global patterns of mushroom evolution.</title>
        <authorList>
            <person name="Varga T."/>
            <person name="Krizsan K."/>
            <person name="Foldi C."/>
            <person name="Dima B."/>
            <person name="Sanchez-Garcia M."/>
            <person name="Sanchez-Ramirez S."/>
            <person name="Szollosi G.J."/>
            <person name="Szarkandi J.G."/>
            <person name="Papp V."/>
            <person name="Albert L."/>
            <person name="Andreopoulos W."/>
            <person name="Angelini C."/>
            <person name="Antonin V."/>
            <person name="Barry K.W."/>
            <person name="Bougher N.L."/>
            <person name="Buchanan P."/>
            <person name="Buyck B."/>
            <person name="Bense V."/>
            <person name="Catcheside P."/>
            <person name="Chovatia M."/>
            <person name="Cooper J."/>
            <person name="Damon W."/>
            <person name="Desjardin D."/>
            <person name="Finy P."/>
            <person name="Geml J."/>
            <person name="Haridas S."/>
            <person name="Hughes K."/>
            <person name="Justo A."/>
            <person name="Karasinski D."/>
            <person name="Kautmanova I."/>
            <person name="Kiss B."/>
            <person name="Kocsube S."/>
            <person name="Kotiranta H."/>
            <person name="LaButti K.M."/>
            <person name="Lechner B.E."/>
            <person name="Liimatainen K."/>
            <person name="Lipzen A."/>
            <person name="Lukacs Z."/>
            <person name="Mihaltcheva S."/>
            <person name="Morgado L.N."/>
            <person name="Niskanen T."/>
            <person name="Noordeloos M.E."/>
            <person name="Ohm R.A."/>
            <person name="Ortiz-Santana B."/>
            <person name="Ovrebo C."/>
            <person name="Racz N."/>
            <person name="Riley R."/>
            <person name="Savchenko A."/>
            <person name="Shiryaev A."/>
            <person name="Soop K."/>
            <person name="Spirin V."/>
            <person name="Szebenyi C."/>
            <person name="Tomsovsky M."/>
            <person name="Tulloss R.E."/>
            <person name="Uehling J."/>
            <person name="Grigoriev I.V."/>
            <person name="Vagvolgyi C."/>
            <person name="Papp T."/>
            <person name="Martin F.M."/>
            <person name="Miettinen O."/>
            <person name="Hibbett D.S."/>
            <person name="Nagy L.G."/>
        </authorList>
    </citation>
    <scope>NUCLEOTIDE SEQUENCE [LARGE SCALE GENOMIC DNA]</scope>
    <source>
        <strain evidence="1 2">NL-1719</strain>
    </source>
</reference>
<proteinExistence type="predicted"/>
<organism evidence="1 2">
    <name type="scientific">Pluteus cervinus</name>
    <dbReference type="NCBI Taxonomy" id="181527"/>
    <lineage>
        <taxon>Eukaryota</taxon>
        <taxon>Fungi</taxon>
        <taxon>Dikarya</taxon>
        <taxon>Basidiomycota</taxon>
        <taxon>Agaricomycotina</taxon>
        <taxon>Agaricomycetes</taxon>
        <taxon>Agaricomycetidae</taxon>
        <taxon>Agaricales</taxon>
        <taxon>Pluteineae</taxon>
        <taxon>Pluteaceae</taxon>
        <taxon>Pluteus</taxon>
    </lineage>
</organism>
<protein>
    <submittedName>
        <fullName evidence="1">Uncharacterized protein</fullName>
    </submittedName>
</protein>
<dbReference type="Proteomes" id="UP000308600">
    <property type="component" value="Unassembled WGS sequence"/>
</dbReference>
<keyword evidence="2" id="KW-1185">Reference proteome</keyword>
<sequence>MQGSSSSEPPPPFQDEDPSSSIPLDSLPDYGYGTGPGQDVSPPEFTPYEAEFFLVANDDVVSHDPHLNGDGEALYRFLLSQSQSAPMYRLSCQGSHTEMRSHWVAGNGRSEGRNETRSETVIDFDFSVEIGGHIEPRSVVQWSVPDNEPVYRGKMIREVEDLLQPSSDDGIKRRAATKAEIKTYKEWLGERRALGLPPWVGQNSRQNFREGTLADERVDVLRSSKTVRDWADEYCASPKYLKEFVYEKIMYGWNLQQLESAIRSSIISTNYHGDLRIYFVPYSSKVYIRPDNKISRMLSNKWLKFLSIITLIFPFIWLFKRFHSRGGGRWEVCGGAYALKRPAHAGEESTSSLPSGKGQPQTALTQGTSQIIGIREGEWFRKWEPTITRAVTQRYQSPTPFYTPTTQVQYNPGHALDGY</sequence>
<gene>
    <name evidence="1" type="ORF">BDN72DRAFT_754946</name>
</gene>